<dbReference type="EMBL" id="JAVRER010000025">
    <property type="protein sequence ID" value="MDT0417221.1"/>
    <property type="molecule type" value="Genomic_DNA"/>
</dbReference>
<dbReference type="PANTHER" id="PTHR30480:SF16">
    <property type="entry name" value="GLYCOSIDE HYDROLASE FAMILY 3 DOMAIN PROTEIN"/>
    <property type="match status" value="1"/>
</dbReference>
<dbReference type="SUPFAM" id="SSF51445">
    <property type="entry name" value="(Trans)glycosidases"/>
    <property type="match status" value="1"/>
</dbReference>
<keyword evidence="3" id="KW-0326">Glycosidase</keyword>
<dbReference type="InterPro" id="IPR017853">
    <property type="entry name" value="GH"/>
</dbReference>
<dbReference type="PROSITE" id="PS00775">
    <property type="entry name" value="GLYCOSYL_HYDROL_F3"/>
    <property type="match status" value="1"/>
</dbReference>
<evidence type="ECO:0000313" key="6">
    <source>
        <dbReference type="Proteomes" id="UP001183607"/>
    </source>
</evidence>
<comment type="similarity">
    <text evidence="1">Belongs to the glycosyl hydrolase 3 family.</text>
</comment>
<accession>A0ABD5E869</accession>
<evidence type="ECO:0000256" key="3">
    <source>
        <dbReference type="ARBA" id="ARBA00023295"/>
    </source>
</evidence>
<dbReference type="PANTHER" id="PTHR30480">
    <property type="entry name" value="BETA-HEXOSAMINIDASE-RELATED"/>
    <property type="match status" value="1"/>
</dbReference>
<dbReference type="GO" id="GO:0016798">
    <property type="term" value="F:hydrolase activity, acting on glycosyl bonds"/>
    <property type="evidence" value="ECO:0007669"/>
    <property type="project" value="UniProtKB-KW"/>
</dbReference>
<organism evidence="5 6">
    <name type="scientific">Streptomyces evansiae</name>
    <dbReference type="NCBI Taxonomy" id="3075535"/>
    <lineage>
        <taxon>Bacteria</taxon>
        <taxon>Bacillati</taxon>
        <taxon>Actinomycetota</taxon>
        <taxon>Actinomycetes</taxon>
        <taxon>Kitasatosporales</taxon>
        <taxon>Streptomycetaceae</taxon>
        <taxon>Streptomyces</taxon>
    </lineage>
</organism>
<sequence>MTQADRAVRRLAHTVLMPGFGGTGTSGPPAWLLTAIGEGLGSVCWFGHNVTDRAGTAALAARLHAAGDVLVALDEEGGTVTRLHVAEGSPHAGAASLGHADDPALTAAVARSIAQEVRAYGADLVLGPVADVNADPANPVIGVRSYGADPHLVGRHAAAFVEAAQAEGVAACAKHFPGHGDTKTDTHAGLAVVDVSPETLRARELVPFAAAVAAGAKAIMTAHIVFPALDDAPATLSPAVLRLLREELGFTGVVVSDAIDMRAISRTIGFAEGVVRTLAAGVDLVCLGNPGMPLGGDAADSDDGERDFRTALDAILTAVADGRLPRARLEEAAARVRDLAAWSARHRTAPVDEAVLAAGHTASADAARRALSTRGDVAGALRGPVRLVDARRRRNIASGRLGDHVADTLLARLPGSTLTAVFTRGAATEGRVTEETADGPVLPEAADVVLVGTPHADPEQARALDALLDAHPDALVVCLGWPAGPGDLPRARRIVFTYGDARPNAEALADLLTGA</sequence>
<dbReference type="AlphaFoldDB" id="A0ABD5E869"/>
<keyword evidence="2 5" id="KW-0378">Hydrolase</keyword>
<dbReference type="Pfam" id="PF00933">
    <property type="entry name" value="Glyco_hydro_3"/>
    <property type="match status" value="1"/>
</dbReference>
<evidence type="ECO:0000256" key="2">
    <source>
        <dbReference type="ARBA" id="ARBA00022801"/>
    </source>
</evidence>
<dbReference type="InterPro" id="IPR001764">
    <property type="entry name" value="Glyco_hydro_3_N"/>
</dbReference>
<dbReference type="Proteomes" id="UP001183607">
    <property type="component" value="Unassembled WGS sequence"/>
</dbReference>
<dbReference type="Gene3D" id="3.20.20.300">
    <property type="entry name" value="Glycoside hydrolase, family 3, N-terminal domain"/>
    <property type="match status" value="1"/>
</dbReference>
<comment type="caution">
    <text evidence="5">The sequence shown here is derived from an EMBL/GenBank/DDBJ whole genome shotgun (WGS) entry which is preliminary data.</text>
</comment>
<evidence type="ECO:0000259" key="4">
    <source>
        <dbReference type="Pfam" id="PF00933"/>
    </source>
</evidence>
<dbReference type="InterPro" id="IPR019800">
    <property type="entry name" value="Glyco_hydro_3_AS"/>
</dbReference>
<proteinExistence type="inferred from homology"/>
<evidence type="ECO:0000313" key="5">
    <source>
        <dbReference type="EMBL" id="MDT0417221.1"/>
    </source>
</evidence>
<feature type="domain" description="Glycoside hydrolase family 3 N-terminal" evidence="4">
    <location>
        <begin position="39"/>
        <end position="337"/>
    </location>
</feature>
<dbReference type="RefSeq" id="WP_311677190.1">
    <property type="nucleotide sequence ID" value="NZ_JAVRER010000025.1"/>
</dbReference>
<evidence type="ECO:0000256" key="1">
    <source>
        <dbReference type="ARBA" id="ARBA00005336"/>
    </source>
</evidence>
<gene>
    <name evidence="5" type="ORF">RM574_17170</name>
</gene>
<name>A0ABD5E869_9ACTN</name>
<protein>
    <submittedName>
        <fullName evidence="5">Glycoside hydrolase family 3 N-terminal domain-containing protein</fullName>
    </submittedName>
</protein>
<dbReference type="InterPro" id="IPR036962">
    <property type="entry name" value="Glyco_hydro_3_N_sf"/>
</dbReference>
<dbReference type="InterPro" id="IPR050226">
    <property type="entry name" value="NagZ_Beta-hexosaminidase"/>
</dbReference>
<reference evidence="6" key="1">
    <citation type="submission" date="2023-07" db="EMBL/GenBank/DDBJ databases">
        <title>30 novel species of actinomycetes from the DSMZ collection.</title>
        <authorList>
            <person name="Nouioui I."/>
        </authorList>
    </citation>
    <scope>NUCLEOTIDE SEQUENCE [LARGE SCALE GENOMIC DNA]</scope>
    <source>
        <strain evidence="6">DSM 41982</strain>
    </source>
</reference>